<evidence type="ECO:0000256" key="5">
    <source>
        <dbReference type="ARBA" id="ARBA00023163"/>
    </source>
</evidence>
<dbReference type="Gene3D" id="1.10.10.10">
    <property type="entry name" value="Winged helix-like DNA-binding domain superfamily/Winged helix DNA-binding domain"/>
    <property type="match status" value="1"/>
</dbReference>
<dbReference type="InterPro" id="IPR013324">
    <property type="entry name" value="RNA_pol_sigma_r3/r4-like"/>
</dbReference>
<feature type="domain" description="RNA polymerase sigma factor 70 region 4 type 2" evidence="8">
    <location>
        <begin position="99"/>
        <end position="149"/>
    </location>
</feature>
<dbReference type="InterPro" id="IPR013249">
    <property type="entry name" value="RNA_pol_sigma70_r4_t2"/>
</dbReference>
<keyword evidence="5 6" id="KW-0804">Transcription</keyword>
<keyword evidence="10" id="KW-1185">Reference proteome</keyword>
<dbReference type="Pfam" id="PF04542">
    <property type="entry name" value="Sigma70_r2"/>
    <property type="match status" value="1"/>
</dbReference>
<dbReference type="SUPFAM" id="SSF88946">
    <property type="entry name" value="Sigma2 domain of RNA polymerase sigma factors"/>
    <property type="match status" value="1"/>
</dbReference>
<organism evidence="9 10">
    <name type="scientific">Anaeromassilibacillus senegalensis</name>
    <dbReference type="NCBI Taxonomy" id="1673717"/>
    <lineage>
        <taxon>Bacteria</taxon>
        <taxon>Bacillati</taxon>
        <taxon>Bacillota</taxon>
        <taxon>Clostridia</taxon>
        <taxon>Eubacteriales</taxon>
        <taxon>Acutalibacteraceae</taxon>
        <taxon>Anaeromassilibacillus</taxon>
    </lineage>
</organism>
<dbReference type="CDD" id="cd06171">
    <property type="entry name" value="Sigma70_r4"/>
    <property type="match status" value="1"/>
</dbReference>
<dbReference type="InterPro" id="IPR036388">
    <property type="entry name" value="WH-like_DNA-bd_sf"/>
</dbReference>
<dbReference type="PANTHER" id="PTHR43133:SF60">
    <property type="entry name" value="RNA POLYMERASE SIGMA FACTOR SIGV"/>
    <property type="match status" value="1"/>
</dbReference>
<keyword evidence="3 6" id="KW-0731">Sigma factor</keyword>
<dbReference type="InterPro" id="IPR014284">
    <property type="entry name" value="RNA_pol_sigma-70_dom"/>
</dbReference>
<dbReference type="PROSITE" id="PS01063">
    <property type="entry name" value="SIGMA70_ECF"/>
    <property type="match status" value="1"/>
</dbReference>
<dbReference type="PANTHER" id="PTHR43133">
    <property type="entry name" value="RNA POLYMERASE ECF-TYPE SIGMA FACTO"/>
    <property type="match status" value="1"/>
</dbReference>
<evidence type="ECO:0000259" key="8">
    <source>
        <dbReference type="Pfam" id="PF08281"/>
    </source>
</evidence>
<dbReference type="RefSeq" id="WP_237966906.1">
    <property type="nucleotide sequence ID" value="NZ_JAKNHQ010000012.1"/>
</dbReference>
<dbReference type="SUPFAM" id="SSF88659">
    <property type="entry name" value="Sigma3 and sigma4 domains of RNA polymerase sigma factors"/>
    <property type="match status" value="1"/>
</dbReference>
<keyword evidence="4 6" id="KW-0238">DNA-binding</keyword>
<dbReference type="EMBL" id="JAKNHQ010000012">
    <property type="protein sequence ID" value="MCG4611185.1"/>
    <property type="molecule type" value="Genomic_DNA"/>
</dbReference>
<evidence type="ECO:0000313" key="10">
    <source>
        <dbReference type="Proteomes" id="UP001298681"/>
    </source>
</evidence>
<dbReference type="Proteomes" id="UP001298681">
    <property type="component" value="Unassembled WGS sequence"/>
</dbReference>
<sequence>MEQKEQAEFTELLQKYSSMVLRIAFSNVKNLQDAQDIAQEVFISVLTKRPQFDSEEHEKAWLIRVTINRCKNHVKSFWNRHTEGLSEDLSYLPEEETGVMQAVLALPQNYRNVIHLHYYEGYSINEIAELLHKKPATVGTWLARGRAALKKSLKGGFDE</sequence>
<reference evidence="9 10" key="1">
    <citation type="submission" date="2022-01" db="EMBL/GenBank/DDBJ databases">
        <title>Collection of gut derived symbiotic bacterial strains cultured from healthy donors.</title>
        <authorList>
            <person name="Lin H."/>
            <person name="Kohout C."/>
            <person name="Waligurski E."/>
            <person name="Pamer E.G."/>
        </authorList>
    </citation>
    <scope>NUCLEOTIDE SEQUENCE [LARGE SCALE GENOMIC DNA]</scope>
    <source>
        <strain evidence="9 10">DFI.7.58</strain>
    </source>
</reference>
<dbReference type="InterPro" id="IPR007627">
    <property type="entry name" value="RNA_pol_sigma70_r2"/>
</dbReference>
<dbReference type="NCBIfam" id="TIGR02937">
    <property type="entry name" value="sigma70-ECF"/>
    <property type="match status" value="1"/>
</dbReference>
<evidence type="ECO:0000256" key="3">
    <source>
        <dbReference type="ARBA" id="ARBA00023082"/>
    </source>
</evidence>
<keyword evidence="2 6" id="KW-0805">Transcription regulation</keyword>
<evidence type="ECO:0000256" key="4">
    <source>
        <dbReference type="ARBA" id="ARBA00023125"/>
    </source>
</evidence>
<protein>
    <recommendedName>
        <fullName evidence="6">RNA polymerase sigma factor</fullName>
    </recommendedName>
</protein>
<evidence type="ECO:0000256" key="1">
    <source>
        <dbReference type="ARBA" id="ARBA00010641"/>
    </source>
</evidence>
<evidence type="ECO:0000259" key="7">
    <source>
        <dbReference type="Pfam" id="PF04542"/>
    </source>
</evidence>
<comment type="caution">
    <text evidence="9">The sequence shown here is derived from an EMBL/GenBank/DDBJ whole genome shotgun (WGS) entry which is preliminary data.</text>
</comment>
<dbReference type="Gene3D" id="1.10.1740.10">
    <property type="match status" value="1"/>
</dbReference>
<proteinExistence type="inferred from homology"/>
<evidence type="ECO:0000256" key="6">
    <source>
        <dbReference type="RuleBase" id="RU000716"/>
    </source>
</evidence>
<dbReference type="InterPro" id="IPR000838">
    <property type="entry name" value="RNA_pol_sigma70_ECF_CS"/>
</dbReference>
<dbReference type="Pfam" id="PF08281">
    <property type="entry name" value="Sigma70_r4_2"/>
    <property type="match status" value="1"/>
</dbReference>
<name>A0ABS9MK69_9FIRM</name>
<accession>A0ABS9MK69</accession>
<evidence type="ECO:0000256" key="2">
    <source>
        <dbReference type="ARBA" id="ARBA00023015"/>
    </source>
</evidence>
<gene>
    <name evidence="9" type="ORF">L0P57_09610</name>
</gene>
<dbReference type="InterPro" id="IPR039425">
    <property type="entry name" value="RNA_pol_sigma-70-like"/>
</dbReference>
<dbReference type="InterPro" id="IPR013325">
    <property type="entry name" value="RNA_pol_sigma_r2"/>
</dbReference>
<feature type="domain" description="RNA polymerase sigma-70 region 2" evidence="7">
    <location>
        <begin position="12"/>
        <end position="76"/>
    </location>
</feature>
<comment type="similarity">
    <text evidence="1 6">Belongs to the sigma-70 factor family. ECF subfamily.</text>
</comment>
<evidence type="ECO:0000313" key="9">
    <source>
        <dbReference type="EMBL" id="MCG4611185.1"/>
    </source>
</evidence>